<protein>
    <submittedName>
        <fullName evidence="1">DUF3080 family protein</fullName>
    </submittedName>
</protein>
<sequence length="342" mass="39360">MHRTLHPRLLYVMGSLLLLSLTGCDQGGEAEGVWQAYHQQLSAALDKNDIDRSPPPNIGAFPKRQSVLFDISETRESLLNVYALRECNITSLVAARNNQLGRVAPPSQQWLYERELWQRLSHCWNTDTPDELSDENRKRLRDITLNKTTQLPYVSWNAIFDSSEWEKNFSRASQPLSASELSPSSETNDIEAGLNALLYLRNMTLHQFDRQWQQDSSQLENHLKTLQERPLTAELLRSLMLATQRLDEATSFLQSAEQRPCLPAWEHSYPDKLKQNAYAWLSGIATLLDSHPVTPPAQWQRYYHDWLSLEAAHAPWQNFQHALTTHTTIRQQFPACRQTASD</sequence>
<dbReference type="PROSITE" id="PS51257">
    <property type="entry name" value="PROKAR_LIPOPROTEIN"/>
    <property type="match status" value="1"/>
</dbReference>
<evidence type="ECO:0000313" key="1">
    <source>
        <dbReference type="EMBL" id="MDR5899764.1"/>
    </source>
</evidence>
<dbReference type="InterPro" id="IPR021431">
    <property type="entry name" value="DUF3080"/>
</dbReference>
<dbReference type="Proteomes" id="UP001254564">
    <property type="component" value="Unassembled WGS sequence"/>
</dbReference>
<gene>
    <name evidence="1" type="ORF">QC823_12280</name>
</gene>
<dbReference type="EMBL" id="JARWAN010000020">
    <property type="protein sequence ID" value="MDR5899764.1"/>
    <property type="molecule type" value="Genomic_DNA"/>
</dbReference>
<name>A0ABU1H632_9GAMM</name>
<accession>A0ABU1H632</accession>
<organism evidence="1 2">
    <name type="scientific">Vreelandella vilamensis</name>
    <dbReference type="NCBI Taxonomy" id="531309"/>
    <lineage>
        <taxon>Bacteria</taxon>
        <taxon>Pseudomonadati</taxon>
        <taxon>Pseudomonadota</taxon>
        <taxon>Gammaproteobacteria</taxon>
        <taxon>Oceanospirillales</taxon>
        <taxon>Halomonadaceae</taxon>
        <taxon>Vreelandella</taxon>
    </lineage>
</organism>
<dbReference type="RefSeq" id="WP_309656642.1">
    <property type="nucleotide sequence ID" value="NZ_JARWAN010000020.1"/>
</dbReference>
<keyword evidence="2" id="KW-1185">Reference proteome</keyword>
<reference evidence="1 2" key="1">
    <citation type="submission" date="2023-04" db="EMBL/GenBank/DDBJ databases">
        <title>A long-awaited taxogenomic arrangement of the family Halomonadaceae.</title>
        <authorList>
            <person name="De La Haba R."/>
            <person name="Chuvochina M."/>
            <person name="Wittouck S."/>
            <person name="Arahal D.R."/>
            <person name="Sanchez-Porro C."/>
            <person name="Hugenholtz P."/>
            <person name="Ventosa A."/>
        </authorList>
    </citation>
    <scope>NUCLEOTIDE SEQUENCE [LARGE SCALE GENOMIC DNA]</scope>
    <source>
        <strain evidence="1 2">DSM 21020</strain>
    </source>
</reference>
<dbReference type="Pfam" id="PF11279">
    <property type="entry name" value="DUF3080"/>
    <property type="match status" value="1"/>
</dbReference>
<proteinExistence type="predicted"/>
<evidence type="ECO:0000313" key="2">
    <source>
        <dbReference type="Proteomes" id="UP001254564"/>
    </source>
</evidence>
<comment type="caution">
    <text evidence="1">The sequence shown here is derived from an EMBL/GenBank/DDBJ whole genome shotgun (WGS) entry which is preliminary data.</text>
</comment>